<reference evidence="2" key="1">
    <citation type="submission" date="2019-07" db="EMBL/GenBank/DDBJ databases">
        <authorList>
            <person name="Dittberner H."/>
        </authorList>
    </citation>
    <scope>NUCLEOTIDE SEQUENCE [LARGE SCALE GENOMIC DNA]</scope>
</reference>
<name>A0A565C406_9BRAS</name>
<accession>A0A565C406</accession>
<dbReference type="OrthoDB" id="1113603at2759"/>
<dbReference type="AlphaFoldDB" id="A0A565C406"/>
<keyword evidence="3" id="KW-1185">Reference proteome</keyword>
<feature type="region of interest" description="Disordered" evidence="1">
    <location>
        <begin position="39"/>
        <end position="86"/>
    </location>
</feature>
<evidence type="ECO:0000313" key="3">
    <source>
        <dbReference type="Proteomes" id="UP000489600"/>
    </source>
</evidence>
<protein>
    <recommendedName>
        <fullName evidence="4">No apical meristem-associated C-terminal domain-containing protein</fullName>
    </recommendedName>
</protein>
<gene>
    <name evidence="2" type="ORF">ANE_LOCUS18803</name>
</gene>
<dbReference type="Proteomes" id="UP000489600">
    <property type="component" value="Unassembled WGS sequence"/>
</dbReference>
<evidence type="ECO:0008006" key="4">
    <source>
        <dbReference type="Google" id="ProtNLM"/>
    </source>
</evidence>
<sequence>MSFYNALRCFLTLDIVADKFRVVALAAGFNVILLADQEKKKPPGTSSTSTTACHVGEETEERPLGVKASKGKGKKRVRGQSEDAGESSLKVLQEMWVIKKEDLAGQHKILSQQKILSEQKILDSLILKPEPLSEADVILKNKLTTEMCNLLG</sequence>
<proteinExistence type="predicted"/>
<comment type="caution">
    <text evidence="2">The sequence shown here is derived from an EMBL/GenBank/DDBJ whole genome shotgun (WGS) entry which is preliminary data.</text>
</comment>
<dbReference type="EMBL" id="CABITT030000006">
    <property type="protein sequence ID" value="VVB08359.1"/>
    <property type="molecule type" value="Genomic_DNA"/>
</dbReference>
<evidence type="ECO:0000256" key="1">
    <source>
        <dbReference type="SAM" id="MobiDB-lite"/>
    </source>
</evidence>
<organism evidence="2 3">
    <name type="scientific">Arabis nemorensis</name>
    <dbReference type="NCBI Taxonomy" id="586526"/>
    <lineage>
        <taxon>Eukaryota</taxon>
        <taxon>Viridiplantae</taxon>
        <taxon>Streptophyta</taxon>
        <taxon>Embryophyta</taxon>
        <taxon>Tracheophyta</taxon>
        <taxon>Spermatophyta</taxon>
        <taxon>Magnoliopsida</taxon>
        <taxon>eudicotyledons</taxon>
        <taxon>Gunneridae</taxon>
        <taxon>Pentapetalae</taxon>
        <taxon>rosids</taxon>
        <taxon>malvids</taxon>
        <taxon>Brassicales</taxon>
        <taxon>Brassicaceae</taxon>
        <taxon>Arabideae</taxon>
        <taxon>Arabis</taxon>
    </lineage>
</organism>
<evidence type="ECO:0000313" key="2">
    <source>
        <dbReference type="EMBL" id="VVB08359.1"/>
    </source>
</evidence>
<feature type="compositionally biased region" description="Basic residues" evidence="1">
    <location>
        <begin position="69"/>
        <end position="78"/>
    </location>
</feature>
<feature type="compositionally biased region" description="Basic and acidic residues" evidence="1">
    <location>
        <begin position="55"/>
        <end position="64"/>
    </location>
</feature>